<keyword evidence="1" id="KW-0472">Membrane</keyword>
<reference evidence="2" key="1">
    <citation type="submission" date="2022-08" db="EMBL/GenBank/DDBJ databases">
        <title>Genomic Encyclopedia of Type Strains, Phase V (KMG-V): Genome sequencing to study the core and pangenomes of soil and plant-associated prokaryotes.</title>
        <authorList>
            <person name="Whitman W."/>
        </authorList>
    </citation>
    <scope>NUCLEOTIDE SEQUENCE</scope>
    <source>
        <strain evidence="3">SP3026</strain>
        <strain evidence="2">SP3049</strain>
    </source>
</reference>
<evidence type="ECO:0000313" key="2">
    <source>
        <dbReference type="EMBL" id="MCS3709694.1"/>
    </source>
</evidence>
<comment type="caution">
    <text evidence="2">The sequence shown here is derived from an EMBL/GenBank/DDBJ whole genome shotgun (WGS) entry which is preliminary data.</text>
</comment>
<dbReference type="EMBL" id="JANUBL010000005">
    <property type="protein sequence ID" value="MCS4122338.1"/>
    <property type="molecule type" value="Genomic_DNA"/>
</dbReference>
<keyword evidence="1" id="KW-1133">Transmembrane helix</keyword>
<dbReference type="Proteomes" id="UP001155144">
    <property type="component" value="Unassembled WGS sequence"/>
</dbReference>
<dbReference type="AlphaFoldDB" id="A0A9X2TIS6"/>
<feature type="transmembrane region" description="Helical" evidence="1">
    <location>
        <begin position="21"/>
        <end position="48"/>
    </location>
</feature>
<feature type="transmembrane region" description="Helical" evidence="1">
    <location>
        <begin position="68"/>
        <end position="85"/>
    </location>
</feature>
<organism evidence="2 4">
    <name type="scientific">Salinibacter ruber</name>
    <dbReference type="NCBI Taxonomy" id="146919"/>
    <lineage>
        <taxon>Bacteria</taxon>
        <taxon>Pseudomonadati</taxon>
        <taxon>Rhodothermota</taxon>
        <taxon>Rhodothermia</taxon>
        <taxon>Rhodothermales</taxon>
        <taxon>Salinibacteraceae</taxon>
        <taxon>Salinibacter</taxon>
    </lineage>
</organism>
<evidence type="ECO:0008006" key="5">
    <source>
        <dbReference type="Google" id="ProtNLM"/>
    </source>
</evidence>
<proteinExistence type="predicted"/>
<keyword evidence="1" id="KW-0812">Transmembrane</keyword>
<protein>
    <recommendedName>
        <fullName evidence="5">Mercuric transport protein MerT</fullName>
    </recommendedName>
</protein>
<gene>
    <name evidence="3" type="ORF">GGP45_002698</name>
    <name evidence="2" type="ORF">GGP61_001298</name>
</gene>
<evidence type="ECO:0000313" key="3">
    <source>
        <dbReference type="EMBL" id="MCS4122338.1"/>
    </source>
</evidence>
<evidence type="ECO:0000256" key="1">
    <source>
        <dbReference type="SAM" id="Phobius"/>
    </source>
</evidence>
<evidence type="ECO:0000313" key="4">
    <source>
        <dbReference type="Proteomes" id="UP001155057"/>
    </source>
</evidence>
<dbReference type="RefSeq" id="WP_259040286.1">
    <property type="nucleotide sequence ID" value="NZ_JANTZO010000005.1"/>
</dbReference>
<dbReference type="Proteomes" id="UP001155057">
    <property type="component" value="Unassembled WGS sequence"/>
</dbReference>
<sequence>MDHAEQQVDTPDTWRQSTANFLALFTSTGTLICCALPSALAAVAGGSAVVSLVSAVPWLVPLSRHKEWIFLGAGLMIALSAVLTFRPKGKVACTIAGGEGCRVASRFQKAMFWLSAGVYGVGVFFAYGLLPVMTFFGV</sequence>
<feature type="transmembrane region" description="Helical" evidence="1">
    <location>
        <begin position="112"/>
        <end position="136"/>
    </location>
</feature>
<accession>A0A9X2TIS6</accession>
<dbReference type="EMBL" id="JANUAE010000004">
    <property type="protein sequence ID" value="MCS3709694.1"/>
    <property type="molecule type" value="Genomic_DNA"/>
</dbReference>
<name>A0A9X2TIS6_9BACT</name>